<keyword evidence="3" id="KW-1185">Reference proteome</keyword>
<dbReference type="PANTHER" id="PTHR47327">
    <property type="entry name" value="FI18240P1-RELATED"/>
    <property type="match status" value="1"/>
</dbReference>
<feature type="domain" description="Apple" evidence="1">
    <location>
        <begin position="255"/>
        <end position="338"/>
    </location>
</feature>
<comment type="caution">
    <text evidence="2">The sequence shown here is derived from an EMBL/GenBank/DDBJ whole genome shotgun (WGS) entry which is preliminary data.</text>
</comment>
<feature type="domain" description="Apple" evidence="1">
    <location>
        <begin position="161"/>
        <end position="249"/>
    </location>
</feature>
<evidence type="ECO:0000313" key="3">
    <source>
        <dbReference type="Proteomes" id="UP000194236"/>
    </source>
</evidence>
<dbReference type="PROSITE" id="PS50948">
    <property type="entry name" value="PAN"/>
    <property type="match status" value="3"/>
</dbReference>
<feature type="non-terminal residue" evidence="2">
    <location>
        <position position="340"/>
    </location>
</feature>
<dbReference type="AlphaFoldDB" id="A0A1Y3BLR8"/>
<name>A0A1Y3BLR8_EURMA</name>
<evidence type="ECO:0000259" key="1">
    <source>
        <dbReference type="PROSITE" id="PS50948"/>
    </source>
</evidence>
<dbReference type="OrthoDB" id="6430118at2759"/>
<dbReference type="InterPro" id="IPR003609">
    <property type="entry name" value="Pan_app"/>
</dbReference>
<dbReference type="Proteomes" id="UP000194236">
    <property type="component" value="Unassembled WGS sequence"/>
</dbReference>
<evidence type="ECO:0000313" key="2">
    <source>
        <dbReference type="EMBL" id="OTF80536.1"/>
    </source>
</evidence>
<dbReference type="Gene3D" id="3.50.4.10">
    <property type="entry name" value="Hepatocyte Growth Factor"/>
    <property type="match status" value="2"/>
</dbReference>
<feature type="domain" description="Apple" evidence="1">
    <location>
        <begin position="1"/>
        <end position="72"/>
    </location>
</feature>
<dbReference type="PANTHER" id="PTHR47327:SF1">
    <property type="entry name" value="RE15579P"/>
    <property type="match status" value="1"/>
</dbReference>
<dbReference type="GO" id="GO:0009653">
    <property type="term" value="P:anatomical structure morphogenesis"/>
    <property type="evidence" value="ECO:0007669"/>
    <property type="project" value="TreeGrafter"/>
</dbReference>
<accession>A0A1Y3BLR8</accession>
<dbReference type="Pfam" id="PF00024">
    <property type="entry name" value="PAN_1"/>
    <property type="match status" value="2"/>
</dbReference>
<gene>
    <name evidence="2" type="ORF">BLA29_006963</name>
</gene>
<dbReference type="CDD" id="cd01099">
    <property type="entry name" value="PAN_AP_HGF"/>
    <property type="match status" value="1"/>
</dbReference>
<dbReference type="EMBL" id="MUJZ01017807">
    <property type="protein sequence ID" value="OTF80536.1"/>
    <property type="molecule type" value="Genomic_DNA"/>
</dbReference>
<dbReference type="SUPFAM" id="SSF57414">
    <property type="entry name" value="Hairpin loop containing domain-like"/>
    <property type="match status" value="2"/>
</dbReference>
<organism evidence="2 3">
    <name type="scientific">Euroglyphus maynei</name>
    <name type="common">Mayne's house dust mite</name>
    <dbReference type="NCBI Taxonomy" id="6958"/>
    <lineage>
        <taxon>Eukaryota</taxon>
        <taxon>Metazoa</taxon>
        <taxon>Ecdysozoa</taxon>
        <taxon>Arthropoda</taxon>
        <taxon>Chelicerata</taxon>
        <taxon>Arachnida</taxon>
        <taxon>Acari</taxon>
        <taxon>Acariformes</taxon>
        <taxon>Sarcoptiformes</taxon>
        <taxon>Astigmata</taxon>
        <taxon>Psoroptidia</taxon>
        <taxon>Analgoidea</taxon>
        <taxon>Pyroglyphidae</taxon>
        <taxon>Pyroglyphinae</taxon>
        <taxon>Euroglyphus</taxon>
    </lineage>
</organism>
<protein>
    <submittedName>
        <fullName evidence="2">Neyo-like protein</fullName>
    </submittedName>
</protein>
<dbReference type="InterPro" id="IPR052774">
    <property type="entry name" value="Celegans_DevNeuronal_Protein"/>
</dbReference>
<sequence length="340" mass="39584">TKSVRGTSTFHCEQACDYEREFNCRSYTYLDNPDGSLAPGGNLCLLSADNRATSHQGSIQFRPRALYAEKDCLYQKSFRPNHESNTFNQQRLEQTPSIGLANYASEPEGLTGRRIDPTTPKSEIVYNTQMINQSKPTSISDDDLRPSLNNMLQLQHIPHRCSPDEYTFEKTFGYDLRYAQRERAPIVSRPGIVNYCKDECIRRGDRCMAFIIEYGSDKNQNCFFLSESASENRNQLNKIMGTTYNEKICLREKTCDNIWTFERIIGYNMDEQADREINSIMFRTACQDLCLLEKSFSCRSLTYDYGRRICRLYRNTRRSKPQSFRKTSDHVDYFENKCTK</sequence>
<dbReference type="SMART" id="SM00473">
    <property type="entry name" value="PAN_AP"/>
    <property type="match status" value="2"/>
</dbReference>
<feature type="non-terminal residue" evidence="2">
    <location>
        <position position="1"/>
    </location>
</feature>
<reference evidence="2 3" key="1">
    <citation type="submission" date="2017-03" db="EMBL/GenBank/DDBJ databases">
        <title>Genome Survey of Euroglyphus maynei.</title>
        <authorList>
            <person name="Arlian L.G."/>
            <person name="Morgan M.S."/>
            <person name="Rider S.D."/>
        </authorList>
    </citation>
    <scope>NUCLEOTIDE SEQUENCE [LARGE SCALE GENOMIC DNA]</scope>
    <source>
        <strain evidence="2">Arlian Lab</strain>
        <tissue evidence="2">Whole body</tissue>
    </source>
</reference>
<proteinExistence type="predicted"/>